<dbReference type="AlphaFoldDB" id="A0A1W6LJY0"/>
<evidence type="ECO:0000256" key="6">
    <source>
        <dbReference type="ARBA" id="ARBA00023004"/>
    </source>
</evidence>
<dbReference type="Proteomes" id="UP000193334">
    <property type="component" value="Chromosome"/>
</dbReference>
<dbReference type="GO" id="GO:0051539">
    <property type="term" value="F:4 iron, 4 sulfur cluster binding"/>
    <property type="evidence" value="ECO:0007669"/>
    <property type="project" value="UniProtKB-KW"/>
</dbReference>
<evidence type="ECO:0000256" key="4">
    <source>
        <dbReference type="ARBA" id="ARBA00022737"/>
    </source>
</evidence>
<keyword evidence="4" id="KW-0677">Repeat</keyword>
<keyword evidence="2" id="KW-0004">4Fe-4S</keyword>
<feature type="domain" description="4Fe-4S ferredoxin-type" evidence="9">
    <location>
        <begin position="36"/>
        <end position="65"/>
    </location>
</feature>
<feature type="region of interest" description="Disordered" evidence="8">
    <location>
        <begin position="69"/>
        <end position="107"/>
    </location>
</feature>
<keyword evidence="7" id="KW-0411">Iron-sulfur</keyword>
<dbReference type="RefSeq" id="WP_085754806.1">
    <property type="nucleotide sequence ID" value="NZ_CP021023.1"/>
</dbReference>
<dbReference type="PROSITE" id="PS51379">
    <property type="entry name" value="4FE4S_FER_2"/>
    <property type="match status" value="2"/>
</dbReference>
<dbReference type="STRING" id="1941349.STSP1_00462"/>
<dbReference type="SUPFAM" id="SSF54862">
    <property type="entry name" value="4Fe-4S ferredoxins"/>
    <property type="match status" value="1"/>
</dbReference>
<evidence type="ECO:0000313" key="10">
    <source>
        <dbReference type="EMBL" id="ARN56091.1"/>
    </source>
</evidence>
<evidence type="ECO:0000256" key="1">
    <source>
        <dbReference type="ARBA" id="ARBA00022448"/>
    </source>
</evidence>
<gene>
    <name evidence="10" type="ORF">STSP1_00462</name>
</gene>
<feature type="domain" description="4Fe-4S ferredoxin-type" evidence="9">
    <location>
        <begin position="6"/>
        <end position="35"/>
    </location>
</feature>
<evidence type="ECO:0000313" key="11">
    <source>
        <dbReference type="Proteomes" id="UP000193334"/>
    </source>
</evidence>
<evidence type="ECO:0000256" key="5">
    <source>
        <dbReference type="ARBA" id="ARBA00022982"/>
    </source>
</evidence>
<evidence type="ECO:0000256" key="3">
    <source>
        <dbReference type="ARBA" id="ARBA00022723"/>
    </source>
</evidence>
<dbReference type="PANTHER" id="PTHR43687:SF6">
    <property type="entry name" value="L-ASPARTATE SEMIALDEHYDE SULFURTRANSFERASE IRON-SULFUR SUBUNIT"/>
    <property type="match status" value="1"/>
</dbReference>
<name>A0A1W6LJY0_9BACT</name>
<accession>A0A1W6LJY0</accession>
<keyword evidence="6" id="KW-0408">Iron</keyword>
<evidence type="ECO:0000256" key="2">
    <source>
        <dbReference type="ARBA" id="ARBA00022485"/>
    </source>
</evidence>
<reference evidence="11" key="1">
    <citation type="submission" date="2017-04" db="EMBL/GenBank/DDBJ databases">
        <title>Comparative genomics and description of representatives of a novel lineage of planctomycetes thriving in anoxic sediments.</title>
        <authorList>
            <person name="Spring S."/>
            <person name="Bunk B."/>
            <person name="Sproer C."/>
        </authorList>
    </citation>
    <scope>NUCLEOTIDE SEQUENCE [LARGE SCALE GENOMIC DNA]</scope>
    <source>
        <strain evidence="11">ST-PulAB-D4</strain>
    </source>
</reference>
<proteinExistence type="predicted"/>
<keyword evidence="5" id="KW-0249">Electron transport</keyword>
<dbReference type="InterPro" id="IPR050572">
    <property type="entry name" value="Fe-S_Ferredoxin"/>
</dbReference>
<dbReference type="Gene3D" id="3.30.70.20">
    <property type="match status" value="1"/>
</dbReference>
<dbReference type="KEGG" id="pbp:STSP1_00462"/>
<keyword evidence="11" id="KW-1185">Reference proteome</keyword>
<evidence type="ECO:0000256" key="8">
    <source>
        <dbReference type="SAM" id="MobiDB-lite"/>
    </source>
</evidence>
<organism evidence="10 11">
    <name type="scientific">Sedimentisphaera salicampi</name>
    <dbReference type="NCBI Taxonomy" id="1941349"/>
    <lineage>
        <taxon>Bacteria</taxon>
        <taxon>Pseudomonadati</taxon>
        <taxon>Planctomycetota</taxon>
        <taxon>Phycisphaerae</taxon>
        <taxon>Sedimentisphaerales</taxon>
        <taxon>Sedimentisphaeraceae</taxon>
        <taxon>Sedimentisphaera</taxon>
    </lineage>
</organism>
<evidence type="ECO:0000259" key="9">
    <source>
        <dbReference type="PROSITE" id="PS51379"/>
    </source>
</evidence>
<feature type="compositionally biased region" description="Basic and acidic residues" evidence="8">
    <location>
        <begin position="69"/>
        <end position="81"/>
    </location>
</feature>
<dbReference type="GO" id="GO:0046872">
    <property type="term" value="F:metal ion binding"/>
    <property type="evidence" value="ECO:0007669"/>
    <property type="project" value="UniProtKB-KW"/>
</dbReference>
<keyword evidence="3" id="KW-0479">Metal-binding</keyword>
<dbReference type="PANTHER" id="PTHR43687">
    <property type="entry name" value="ADENYLYLSULFATE REDUCTASE, BETA SUBUNIT"/>
    <property type="match status" value="1"/>
</dbReference>
<dbReference type="InterPro" id="IPR017896">
    <property type="entry name" value="4Fe4S_Fe-S-bd"/>
</dbReference>
<keyword evidence="1" id="KW-0813">Transport</keyword>
<dbReference type="Pfam" id="PF13237">
    <property type="entry name" value="Fer4_10"/>
    <property type="match status" value="1"/>
</dbReference>
<protein>
    <submittedName>
        <fullName evidence="10">Ferredoxin II</fullName>
    </submittedName>
</protein>
<evidence type="ECO:0000256" key="7">
    <source>
        <dbReference type="ARBA" id="ARBA00023014"/>
    </source>
</evidence>
<dbReference type="EMBL" id="CP021023">
    <property type="protein sequence ID" value="ARN56091.1"/>
    <property type="molecule type" value="Genomic_DNA"/>
</dbReference>
<sequence length="232" mass="25053">MTAAKTRIVIDEEKCIGCEQCVNVCQGGALEMVNGKAKLVREDYCDHLGRCIGKCPAGAITFEEEKVDNKNNKKSKIRPEEGGCPSMQNKTLSGGRGDTEPSAGGGKSELGAWPIQLHLIRPDAPQFLNSDVLIAASCTAFSFGNFHQFLLRGKSLVIACPKLDKTEGYEEKLTELFVQAQPRSITIARMEVPCCSGLTALAENARNSAETGTVLREVTIGLDGNLVVERHL</sequence>